<name>A0A1S4A7G9_TOBAC</name>
<dbReference type="OrthoDB" id="660341at2759"/>
<dbReference type="Proteomes" id="UP000790787">
    <property type="component" value="Chromosome 10"/>
</dbReference>
<dbReference type="PaxDb" id="4097-A0A1S4A7G9"/>
<protein>
    <submittedName>
        <fullName evidence="2">Protein ULTRAPETALA 2-like</fullName>
    </submittedName>
</protein>
<reference evidence="1" key="1">
    <citation type="journal article" date="2014" name="Nat. Commun.">
        <title>The tobacco genome sequence and its comparison with those of tomato and potato.</title>
        <authorList>
            <person name="Sierro N."/>
            <person name="Battey J.N."/>
            <person name="Ouadi S."/>
            <person name="Bakaher N."/>
            <person name="Bovet L."/>
            <person name="Willig A."/>
            <person name="Goepfert S."/>
            <person name="Peitsch M.C."/>
            <person name="Ivanov N.V."/>
        </authorList>
    </citation>
    <scope>NUCLEOTIDE SEQUENCE [LARGE SCALE GENOMIC DNA]</scope>
</reference>
<dbReference type="RefSeq" id="XP_016472583.2">
    <property type="nucleotide sequence ID" value="XM_016617097.2"/>
</dbReference>
<dbReference type="OMA" id="RMSCNDA"/>
<sequence>MFTEKELENFMGVLKRGSDYVEIECGCTVTKFGDTNGKLRIFPDGRLEIDCQCYRGCPQVKLSPIEFAKHAGRKTAIQNWKSQIWVNNKEGRRENLWKTCLLKYHTDTFRRPLRGQIIHRDEFIRCTNCNKDRRFLLRTKEECRIYHDAVAYKDWKCSDMPHKRMSCNDAEERESRKACRACPRTAKCKGCVSSLLEYKGQTYKRISTTKPTDTEQEGLKLYENCAESSSLFHQGLLNFTAK</sequence>
<dbReference type="AlphaFoldDB" id="A0A1S4A7G9"/>
<proteinExistence type="predicted"/>
<organism evidence="1 2">
    <name type="scientific">Nicotiana tabacum</name>
    <name type="common">Common tobacco</name>
    <dbReference type="NCBI Taxonomy" id="4097"/>
    <lineage>
        <taxon>Eukaryota</taxon>
        <taxon>Viridiplantae</taxon>
        <taxon>Streptophyta</taxon>
        <taxon>Embryophyta</taxon>
        <taxon>Tracheophyta</taxon>
        <taxon>Spermatophyta</taxon>
        <taxon>Magnoliopsida</taxon>
        <taxon>eudicotyledons</taxon>
        <taxon>Gunneridae</taxon>
        <taxon>Pentapetalae</taxon>
        <taxon>asterids</taxon>
        <taxon>lamiids</taxon>
        <taxon>Solanales</taxon>
        <taxon>Solanaceae</taxon>
        <taxon>Nicotianoideae</taxon>
        <taxon>Nicotianeae</taxon>
        <taxon>Nicotiana</taxon>
    </lineage>
</organism>
<evidence type="ECO:0000313" key="1">
    <source>
        <dbReference type="Proteomes" id="UP000790787"/>
    </source>
</evidence>
<dbReference type="PANTHER" id="PTHR34053">
    <property type="entry name" value="PROTEIN ULTRAPETALA 1"/>
    <property type="match status" value="1"/>
</dbReference>
<dbReference type="PANTHER" id="PTHR34053:SF4">
    <property type="entry name" value="PROTEIN ULTRAPETALA 2-LIKE"/>
    <property type="match status" value="1"/>
</dbReference>
<dbReference type="RefSeq" id="XP_016472583.1">
    <property type="nucleotide sequence ID" value="XM_016617097.1"/>
</dbReference>
<dbReference type="Pfam" id="PF23292">
    <property type="entry name" value="SAND_ULT1"/>
    <property type="match status" value="1"/>
</dbReference>
<dbReference type="InterPro" id="IPR057012">
    <property type="entry name" value="ULT1/2_Znf"/>
</dbReference>
<dbReference type="Pfam" id="PF23293">
    <property type="entry name" value="zf_ULT1"/>
    <property type="match status" value="1"/>
</dbReference>
<dbReference type="GeneID" id="107794598"/>
<dbReference type="GO" id="GO:0005634">
    <property type="term" value="C:nucleus"/>
    <property type="evidence" value="ECO:0000318"/>
    <property type="project" value="GO_Central"/>
</dbReference>
<dbReference type="STRING" id="4097.A0A1S4A7G9"/>
<dbReference type="InterPro" id="IPR057011">
    <property type="entry name" value="ULT1/2_SAND"/>
</dbReference>
<dbReference type="KEGG" id="nta:107794598"/>
<gene>
    <name evidence="2" type="primary">LOC107794598</name>
</gene>
<dbReference type="InterPro" id="IPR020533">
    <property type="entry name" value="Developmental_reg_ULTRAPETALA"/>
</dbReference>
<reference evidence="2" key="2">
    <citation type="submission" date="2025-08" db="UniProtKB">
        <authorList>
            <consortium name="RefSeq"/>
        </authorList>
    </citation>
    <scope>IDENTIFICATION</scope>
    <source>
        <tissue evidence="2">Leaf</tissue>
    </source>
</reference>
<evidence type="ECO:0000313" key="2">
    <source>
        <dbReference type="RefSeq" id="XP_016472583.2"/>
    </source>
</evidence>
<dbReference type="GO" id="GO:0005829">
    <property type="term" value="C:cytosol"/>
    <property type="evidence" value="ECO:0000318"/>
    <property type="project" value="GO_Central"/>
</dbReference>
<accession>A0A1S4A7G9</accession>
<keyword evidence="1" id="KW-1185">Reference proteome</keyword>